<accession>A0ACC3C2C2</accession>
<dbReference type="EMBL" id="CM020619">
    <property type="protein sequence ID" value="KAK1864248.1"/>
    <property type="molecule type" value="Genomic_DNA"/>
</dbReference>
<evidence type="ECO:0000313" key="2">
    <source>
        <dbReference type="Proteomes" id="UP000798662"/>
    </source>
</evidence>
<proteinExistence type="predicted"/>
<comment type="caution">
    <text evidence="1">The sequence shown here is derived from an EMBL/GenBank/DDBJ whole genome shotgun (WGS) entry which is preliminary data.</text>
</comment>
<name>A0ACC3C2C2_PYRYE</name>
<sequence>MHVVPPVDLPANDTRAVTAAVPPPVDGKRSVGDGAASVQPAAQPSLAGAAGAGHAEAATSPAVPVTPDKYLSEEEDAVGRDVVTTPLASGCAGAAVDLAVARSAPGEDRGARPSNTSTPAATTAAAVAGATAAAAASTGSKAAVERAASGNARTGQMPVVAGRAGGAWVTADGERVPLPPSPTVTVPPTAWPAGEALSVGLPPRTPGPSPRGGDPDRAHAWAAATADLVPTSDSDTGGVSAVLTSTARGHKRLRPVGGRDSPPPQALPPARGRGDAGKAGAQPPAGALAAAPASTPMEVVPASAPGQPPAETKQRAGTGGALAAHAEPMPPTVSDAGRHE</sequence>
<evidence type="ECO:0000313" key="1">
    <source>
        <dbReference type="EMBL" id="KAK1864248.1"/>
    </source>
</evidence>
<protein>
    <submittedName>
        <fullName evidence="1">Uncharacterized protein</fullName>
    </submittedName>
</protein>
<dbReference type="Proteomes" id="UP000798662">
    <property type="component" value="Chromosome 2"/>
</dbReference>
<gene>
    <name evidence="1" type="ORF">I4F81_006797</name>
</gene>
<reference evidence="1" key="1">
    <citation type="submission" date="2019-11" db="EMBL/GenBank/DDBJ databases">
        <title>Nori genome reveals adaptations in red seaweeds to the harsh intertidal environment.</title>
        <authorList>
            <person name="Wang D."/>
            <person name="Mao Y."/>
        </authorList>
    </citation>
    <scope>NUCLEOTIDE SEQUENCE</scope>
    <source>
        <tissue evidence="1">Gametophyte</tissue>
    </source>
</reference>
<organism evidence="1 2">
    <name type="scientific">Pyropia yezoensis</name>
    <name type="common">Susabi-nori</name>
    <name type="synonym">Porphyra yezoensis</name>
    <dbReference type="NCBI Taxonomy" id="2788"/>
    <lineage>
        <taxon>Eukaryota</taxon>
        <taxon>Rhodophyta</taxon>
        <taxon>Bangiophyceae</taxon>
        <taxon>Bangiales</taxon>
        <taxon>Bangiaceae</taxon>
        <taxon>Pyropia</taxon>
    </lineage>
</organism>
<keyword evidence="2" id="KW-1185">Reference proteome</keyword>